<protein>
    <submittedName>
        <fullName evidence="1">Uncharacterized protein</fullName>
    </submittedName>
</protein>
<evidence type="ECO:0000313" key="2">
    <source>
        <dbReference type="Proteomes" id="UP000680634"/>
    </source>
</evidence>
<proteinExistence type="predicted"/>
<comment type="caution">
    <text evidence="1">The sequence shown here is derived from an EMBL/GenBank/DDBJ whole genome shotgun (WGS) entry which is preliminary data.</text>
</comment>
<dbReference type="Proteomes" id="UP000680634">
    <property type="component" value="Unassembled WGS sequence"/>
</dbReference>
<evidence type="ECO:0000313" key="1">
    <source>
        <dbReference type="EMBL" id="MBS0967680.1"/>
    </source>
</evidence>
<name>A0ABS5JCL5_9GAMM</name>
<keyword evidence="2" id="KW-1185">Reference proteome</keyword>
<sequence>MNLEQRLAAVETELTKMKSQQEMSDGMSQLMQKVAIEAIKKSLLPGGFLYQHGNCEKAAALKRQPSDALDSSSCGRMSATYTMILNLGDADS</sequence>
<dbReference type="EMBL" id="JAERKB010000001">
    <property type="protein sequence ID" value="MBS0967680.1"/>
    <property type="molecule type" value="Genomic_DNA"/>
</dbReference>
<reference evidence="1 2" key="1">
    <citation type="submission" date="2020-12" db="EMBL/GenBank/DDBJ databases">
        <authorList>
            <person name="Mcmullen J.G."/>
        </authorList>
    </citation>
    <scope>NUCLEOTIDE SEQUENCE [LARGE SCALE GENOMIC DNA]</scope>
    <source>
        <strain evidence="1 2">JGM97</strain>
    </source>
</reference>
<dbReference type="RefSeq" id="WP_212588711.1">
    <property type="nucleotide sequence ID" value="NZ_JAERKB010000001.1"/>
</dbReference>
<accession>A0ABS5JCL5</accession>
<gene>
    <name evidence="1" type="ORF">JK232_02120</name>
</gene>
<organism evidence="1 2">
    <name type="scientific">Nissabacter archeti</name>
    <dbReference type="NCBI Taxonomy" id="1917880"/>
    <lineage>
        <taxon>Bacteria</taxon>
        <taxon>Pseudomonadati</taxon>
        <taxon>Pseudomonadota</taxon>
        <taxon>Gammaproteobacteria</taxon>
        <taxon>Enterobacterales</taxon>
        <taxon>Yersiniaceae</taxon>
        <taxon>Nissabacter</taxon>
    </lineage>
</organism>
<reference evidence="2" key="2">
    <citation type="submission" date="2023-07" db="EMBL/GenBank/DDBJ databases">
        <title>Genome-inferred correspondence between phylogeny and metabolic traits in the wild Drosophila gut microbiome.</title>
        <authorList>
            <person name="Bueno E."/>
            <person name="Blow F."/>
            <person name="Douglas A.E."/>
        </authorList>
    </citation>
    <scope>NUCLEOTIDE SEQUENCE [LARGE SCALE GENOMIC DNA]</scope>
    <source>
        <strain evidence="2">JGM97</strain>
    </source>
</reference>